<gene>
    <name evidence="2" type="ORF">NCTC13102_02123</name>
</gene>
<dbReference type="AlphaFoldDB" id="A0A2X3EIJ3"/>
<sequence>MEGYVFEKSTINSYKGDVMRIFAITLLGAALLLAGCSNKKAKIPQKSPCACYDIIIDMDKRG</sequence>
<proteinExistence type="predicted"/>
<evidence type="ECO:0000313" key="2">
    <source>
        <dbReference type="EMBL" id="SQC36313.1"/>
    </source>
</evidence>
<evidence type="ECO:0000313" key="3">
    <source>
        <dbReference type="Proteomes" id="UP000250166"/>
    </source>
</evidence>
<evidence type="ECO:0008006" key="4">
    <source>
        <dbReference type="Google" id="ProtNLM"/>
    </source>
</evidence>
<name>A0A2X3EIJ3_9HELI</name>
<feature type="transmembrane region" description="Helical" evidence="1">
    <location>
        <begin position="18"/>
        <end position="36"/>
    </location>
</feature>
<protein>
    <recommendedName>
        <fullName evidence="4">Lipoprotein</fullName>
    </recommendedName>
</protein>
<reference evidence="2 3" key="1">
    <citation type="submission" date="2018-06" db="EMBL/GenBank/DDBJ databases">
        <authorList>
            <consortium name="Pathogen Informatics"/>
            <person name="Doyle S."/>
        </authorList>
    </citation>
    <scope>NUCLEOTIDE SEQUENCE [LARGE SCALE GENOMIC DNA]</scope>
    <source>
        <strain evidence="2 3">NCTC13102</strain>
    </source>
</reference>
<accession>A0A2X3EIJ3</accession>
<keyword evidence="1" id="KW-0472">Membrane</keyword>
<organism evidence="2 3">
    <name type="scientific">Helicobacter fennelliae</name>
    <dbReference type="NCBI Taxonomy" id="215"/>
    <lineage>
        <taxon>Bacteria</taxon>
        <taxon>Pseudomonadati</taxon>
        <taxon>Campylobacterota</taxon>
        <taxon>Epsilonproteobacteria</taxon>
        <taxon>Campylobacterales</taxon>
        <taxon>Helicobacteraceae</taxon>
        <taxon>Helicobacter</taxon>
    </lineage>
</organism>
<dbReference type="Proteomes" id="UP000250166">
    <property type="component" value="Unassembled WGS sequence"/>
</dbReference>
<dbReference type="EMBL" id="UAWL01000020">
    <property type="protein sequence ID" value="SQC36313.1"/>
    <property type="molecule type" value="Genomic_DNA"/>
</dbReference>
<keyword evidence="1" id="KW-0812">Transmembrane</keyword>
<keyword evidence="1" id="KW-1133">Transmembrane helix</keyword>
<evidence type="ECO:0000256" key="1">
    <source>
        <dbReference type="SAM" id="Phobius"/>
    </source>
</evidence>